<evidence type="ECO:0000313" key="11">
    <source>
        <dbReference type="Proteomes" id="UP001642483"/>
    </source>
</evidence>
<evidence type="ECO:0000256" key="3">
    <source>
        <dbReference type="ARBA" id="ARBA00007991"/>
    </source>
</evidence>
<dbReference type="EMBL" id="CAWYQH010000130">
    <property type="protein sequence ID" value="CAK8692133.1"/>
    <property type="molecule type" value="Genomic_DNA"/>
</dbReference>
<dbReference type="SUPFAM" id="SSF48371">
    <property type="entry name" value="ARM repeat"/>
    <property type="match status" value="1"/>
</dbReference>
<dbReference type="Pfam" id="PF25758">
    <property type="entry name" value="TPR_IPO11"/>
    <property type="match status" value="1"/>
</dbReference>
<dbReference type="InterPro" id="IPR001494">
    <property type="entry name" value="Importin-beta_N"/>
</dbReference>
<dbReference type="PROSITE" id="PS50166">
    <property type="entry name" value="IMPORTIN_B_NT"/>
    <property type="match status" value="1"/>
</dbReference>
<dbReference type="Pfam" id="PF03810">
    <property type="entry name" value="IBN_N"/>
    <property type="match status" value="1"/>
</dbReference>
<evidence type="ECO:0000256" key="8">
    <source>
        <dbReference type="SAM" id="MobiDB-lite"/>
    </source>
</evidence>
<keyword evidence="11" id="KW-1185">Reference proteome</keyword>
<gene>
    <name evidence="10" type="ORF">CVLEPA_LOCUS24872</name>
</gene>
<dbReference type="Proteomes" id="UP001642483">
    <property type="component" value="Unassembled WGS sequence"/>
</dbReference>
<dbReference type="InterPro" id="IPR013713">
    <property type="entry name" value="XPO2_central"/>
</dbReference>
<evidence type="ECO:0000259" key="9">
    <source>
        <dbReference type="PROSITE" id="PS50166"/>
    </source>
</evidence>
<evidence type="ECO:0000256" key="5">
    <source>
        <dbReference type="ARBA" id="ARBA00022490"/>
    </source>
</evidence>
<feature type="region of interest" description="Disordered" evidence="8">
    <location>
        <begin position="904"/>
        <end position="940"/>
    </location>
</feature>
<dbReference type="InterPro" id="IPR058669">
    <property type="entry name" value="TPR_IPO7/11-like"/>
</dbReference>
<reference evidence="10 11" key="1">
    <citation type="submission" date="2024-02" db="EMBL/GenBank/DDBJ databases">
        <authorList>
            <person name="Daric V."/>
            <person name="Darras S."/>
        </authorList>
    </citation>
    <scope>NUCLEOTIDE SEQUENCE [LARGE SCALE GENOMIC DNA]</scope>
</reference>
<name>A0ABP0GM72_CLALP</name>
<feature type="compositionally biased region" description="Acidic residues" evidence="8">
    <location>
        <begin position="913"/>
        <end position="924"/>
    </location>
</feature>
<accession>A0ABP0GM72</accession>
<feature type="domain" description="Importin N-terminal" evidence="9">
    <location>
        <begin position="33"/>
        <end position="114"/>
    </location>
</feature>
<keyword evidence="6" id="KW-0653">Protein transport</keyword>
<evidence type="ECO:0000256" key="7">
    <source>
        <dbReference type="ARBA" id="ARBA00023242"/>
    </source>
</evidence>
<evidence type="ECO:0000256" key="2">
    <source>
        <dbReference type="ARBA" id="ARBA00004496"/>
    </source>
</evidence>
<organism evidence="10 11">
    <name type="scientific">Clavelina lepadiformis</name>
    <name type="common">Light-bulb sea squirt</name>
    <name type="synonym">Ascidia lepadiformis</name>
    <dbReference type="NCBI Taxonomy" id="159417"/>
    <lineage>
        <taxon>Eukaryota</taxon>
        <taxon>Metazoa</taxon>
        <taxon>Chordata</taxon>
        <taxon>Tunicata</taxon>
        <taxon>Ascidiacea</taxon>
        <taxon>Aplousobranchia</taxon>
        <taxon>Clavelinidae</taxon>
        <taxon>Clavelina</taxon>
    </lineage>
</organism>
<dbReference type="PANTHER" id="PTHR10997:SF18">
    <property type="entry name" value="D-IMPORTIN 7_RANBP7"/>
    <property type="match status" value="1"/>
</dbReference>
<keyword evidence="5" id="KW-0963">Cytoplasm</keyword>
<sequence>MPDSAYCIAINMDPAKVVNVLEGTMSPNLRKEAENQLEQMHKIAGFAPLLLQLIMSEEVQMSVRQSGAIYLKNLCTQSWHDRTDRDGTPIPDVFSIHENDRAILRENIVEAIIHAPDIIRSQLTVIVNNIIKHDYPGKWPAVVDKISLHLQSDNPRSWMGSLMTLYQLVKNYEFKKVNDRGPLIAAMKIFLPVMLQLFQRFMEDHSAASALLQKQLLKILYALIQYSLPMELLNQETLDEWMKILRYVIESSVPEDTLQVDELERPDLPWWKCKKWAMHFLARVFERYGSPGSVTKEYNDFAEFFLKRYAVGILQVIFKILEGYHNNVYVAPRVLQQALHFLDQAVSHSHTWKVLKGVYHDILKNIIFPLMCFTDEDQEVWDDDPHEYIRIKFDVFEDFLSPVSAAQCLLHSASSKRKQVLQKTMGLCYGVLTQSANNSDTTRSKDGALHIIGSLGDTLLKRKMYKDQLELMLVTHVIPEFRSSFGYMRARACWVVQHFSEAKIRKKESMTAITDGLKFLLINDKDLPVRVEAAMALQSFLTNQEAAEKHCIPHVRPIVQALLQLVHETENDDLTSVVQKVICLFCEHVIPYAVEITEKLTMTFLKVVEGAAKSEGDGAGDGEDSNEEKALTAMSILNTIETILEMMEEERDITIQLEGIVAPLVAHVLKNRIMEYYEEILSLMASLTCQAISPPMWEALPLISDVFDDDGYDYFTDMVPCLHNFCTIDTPTLLSTPKYLEIIYSMCKRVLETQAGDDPESHAAKLLEVIILQCHGQIDQCIPLFVEAALARLTREVKLSELRTMCLQVVIAALYYNPALLLQTLENMRFPNTSEAISEQFFRQWINDVDCFLGIHDRRLCVLGLCTLLDLPSRPSCVNELSPQIIPSFILLFQGLVRAYKVRGEDSNSDSSDSSDDEEEEEDGAFEHEELASDEDEIDEESAEYLEMLQKKAGEGDDDEDEDGETLLEAFSTSLEAEETSIDEFVAFKNVFSSLESRDPIWYNQLMSGLSEEQRKALQEIYVLADQRQAAAESKKIEKTGGYQFNSTNVPASFNFGASMPTTLSP</sequence>
<evidence type="ECO:0000256" key="1">
    <source>
        <dbReference type="ARBA" id="ARBA00004123"/>
    </source>
</evidence>
<evidence type="ECO:0000313" key="10">
    <source>
        <dbReference type="EMBL" id="CAK8692133.1"/>
    </source>
</evidence>
<comment type="similarity">
    <text evidence="3">Belongs to the importin beta family.</text>
</comment>
<dbReference type="InterPro" id="IPR016024">
    <property type="entry name" value="ARM-type_fold"/>
</dbReference>
<evidence type="ECO:0000256" key="4">
    <source>
        <dbReference type="ARBA" id="ARBA00022448"/>
    </source>
</evidence>
<dbReference type="PANTHER" id="PTHR10997">
    <property type="entry name" value="IMPORTIN-7, 8, 11"/>
    <property type="match status" value="1"/>
</dbReference>
<protein>
    <recommendedName>
        <fullName evidence="9">Importin N-terminal domain-containing protein</fullName>
    </recommendedName>
</protein>
<dbReference type="Pfam" id="PF08506">
    <property type="entry name" value="Cse1"/>
    <property type="match status" value="1"/>
</dbReference>
<keyword evidence="4" id="KW-0813">Transport</keyword>
<keyword evidence="7" id="KW-0539">Nucleus</keyword>
<comment type="subcellular location">
    <subcellularLocation>
        <location evidence="2">Cytoplasm</location>
    </subcellularLocation>
    <subcellularLocation>
        <location evidence="1">Nucleus</location>
    </subcellularLocation>
</comment>
<proteinExistence type="inferred from homology"/>
<dbReference type="Gene3D" id="1.25.10.10">
    <property type="entry name" value="Leucine-rich Repeat Variant"/>
    <property type="match status" value="1"/>
</dbReference>
<comment type="caution">
    <text evidence="10">The sequence shown here is derived from an EMBL/GenBank/DDBJ whole genome shotgun (WGS) entry which is preliminary data.</text>
</comment>
<dbReference type="InterPro" id="IPR011989">
    <property type="entry name" value="ARM-like"/>
</dbReference>
<dbReference type="SMART" id="SM00913">
    <property type="entry name" value="IBN_N"/>
    <property type="match status" value="1"/>
</dbReference>
<evidence type="ECO:0000256" key="6">
    <source>
        <dbReference type="ARBA" id="ARBA00022927"/>
    </source>
</evidence>